<evidence type="ECO:0000256" key="2">
    <source>
        <dbReference type="SAM" id="MobiDB-lite"/>
    </source>
</evidence>
<feature type="non-terminal residue" evidence="3">
    <location>
        <position position="1"/>
    </location>
</feature>
<feature type="compositionally biased region" description="Basic residues" evidence="2">
    <location>
        <begin position="429"/>
        <end position="460"/>
    </location>
</feature>
<sequence length="898" mass="103284">NLSRSAALSSPLSEKSVHLALETVLEFNDKDKESDLKFLDNIQNFVNKVKSAIDKTGSHGRDSKDVRIESLTDFVQQAVSILNLYDDTTFIDFLETLNDEIRKYHYRGCKFHELMDNYELRSLIGSTLDLIKGKPVKVIKAYINVFVDMLKEENYDRSAKEIVDYINSLYGQDSKPKLIKVLRDIDNYGKPTSEKNRNSLVRIIREGIRSIIFDHYTQLNPKTRKELKAKIEAYMKKNKRTSSKIAIPNTRANKTLLYGVYKKEAVKPSERKLERIEIKQTDLKNNLVDREVQDKKERIQQTRKEKKTQSKFPEIIMPTIKQEEKELIARSEAEADEDGSSTSETFESNSIQLSLERQKEFNTMRYVTLYPEAFTPLAPKYQKHFKIVHRSVKATTPDNQKVLTIWVEESTGIIPKYILNKYTTTTPKPQKHKHKKAHKIHEKKQKKKQTKSKGKHHNKYKSTTEGIKQKHGHKSYKHDTTRHTKKHDSKHRTTYKPKLKYEKEKYTNNKKVQSLFEENEILSTNKVMNMFGLVRLDVNQNLLLNNVTAKLPRAPYRGPSILRTPSFMRHRQNIQQLKTSLSSDLPSNKLRIGVLRPASLAAIQKRYKMLSDPQNWNERKNSKHHTRSDEGFIEERDQNNGDMLRMKDPALIQRLHQLEKELKEVKNKINTVSKNTKKKVIARRSKDKVDAETTDKQKVKDTGSEDTGNSIHVNKTAEIITTQQQLMSTVKKPEYQIEYKVVKEKGSSFKEIVPDYTTKENEPKTAKGDVHTNTKPIIVTVAPTTSFTTANTNETTTSDAIVYAFKNNVEDLPASATSSPSTTTTKYTSTVKVTEVDALTEKVVTAKRARDITSTIQPTTPERHVHTNTTPISTTVASNTNFANVHTNKTMTSDVIMD</sequence>
<proteinExistence type="predicted"/>
<feature type="region of interest" description="Disordered" evidence="2">
    <location>
        <begin position="676"/>
        <end position="710"/>
    </location>
</feature>
<organism evidence="3 4">
    <name type="scientific">Spodoptera exigua</name>
    <name type="common">Beet armyworm</name>
    <name type="synonym">Noctua fulgens</name>
    <dbReference type="NCBI Taxonomy" id="7107"/>
    <lineage>
        <taxon>Eukaryota</taxon>
        <taxon>Metazoa</taxon>
        <taxon>Ecdysozoa</taxon>
        <taxon>Arthropoda</taxon>
        <taxon>Hexapoda</taxon>
        <taxon>Insecta</taxon>
        <taxon>Pterygota</taxon>
        <taxon>Neoptera</taxon>
        <taxon>Endopterygota</taxon>
        <taxon>Lepidoptera</taxon>
        <taxon>Glossata</taxon>
        <taxon>Ditrysia</taxon>
        <taxon>Noctuoidea</taxon>
        <taxon>Noctuidae</taxon>
        <taxon>Amphipyrinae</taxon>
        <taxon>Spodoptera</taxon>
    </lineage>
</organism>
<feature type="compositionally biased region" description="Basic and acidic residues" evidence="2">
    <location>
        <begin position="687"/>
        <end position="703"/>
    </location>
</feature>
<evidence type="ECO:0000313" key="4">
    <source>
        <dbReference type="Proteomes" id="UP000814243"/>
    </source>
</evidence>
<dbReference type="EMBL" id="JACEFF010000820">
    <property type="protein sequence ID" value="KAH9630515.1"/>
    <property type="molecule type" value="Genomic_DNA"/>
</dbReference>
<reference evidence="3" key="1">
    <citation type="journal article" date="2021" name="G3 (Bethesda)">
        <title>Genome and transcriptome analysis of the beet armyworm Spodoptera exigua reveals targets for pest control. .</title>
        <authorList>
            <person name="Simon S."/>
            <person name="Breeschoten T."/>
            <person name="Jansen H.J."/>
            <person name="Dirks R.P."/>
            <person name="Schranz M.E."/>
            <person name="Ros V.I.D."/>
        </authorList>
    </citation>
    <scope>NUCLEOTIDE SEQUENCE</scope>
    <source>
        <strain evidence="3">TB_SE_WUR_2020</strain>
    </source>
</reference>
<protein>
    <submittedName>
        <fullName evidence="3">Uncharacterized protein</fullName>
    </submittedName>
</protein>
<evidence type="ECO:0000256" key="1">
    <source>
        <dbReference type="SAM" id="Coils"/>
    </source>
</evidence>
<dbReference type="Proteomes" id="UP000814243">
    <property type="component" value="Unassembled WGS sequence"/>
</dbReference>
<dbReference type="AlphaFoldDB" id="A0A922SAM5"/>
<feature type="coiled-coil region" evidence="1">
    <location>
        <begin position="648"/>
        <end position="675"/>
    </location>
</feature>
<feature type="compositionally biased region" description="Basic residues" evidence="2">
    <location>
        <begin position="676"/>
        <end position="686"/>
    </location>
</feature>
<feature type="region of interest" description="Disordered" evidence="2">
    <location>
        <begin position="330"/>
        <end position="351"/>
    </location>
</feature>
<feature type="compositionally biased region" description="Polar residues" evidence="2">
    <location>
        <begin position="340"/>
        <end position="351"/>
    </location>
</feature>
<feature type="compositionally biased region" description="Basic residues" evidence="2">
    <location>
        <begin position="483"/>
        <end position="493"/>
    </location>
</feature>
<keyword evidence="1" id="KW-0175">Coiled coil</keyword>
<comment type="caution">
    <text evidence="3">The sequence shown here is derived from an EMBL/GenBank/DDBJ whole genome shotgun (WGS) entry which is preliminary data.</text>
</comment>
<accession>A0A922SAM5</accession>
<feature type="non-terminal residue" evidence="3">
    <location>
        <position position="898"/>
    </location>
</feature>
<name>A0A922SAM5_SPOEX</name>
<gene>
    <name evidence="3" type="ORF">HF086_006482</name>
</gene>
<feature type="region of interest" description="Disordered" evidence="2">
    <location>
        <begin position="424"/>
        <end position="493"/>
    </location>
</feature>
<evidence type="ECO:0000313" key="3">
    <source>
        <dbReference type="EMBL" id="KAH9630515.1"/>
    </source>
</evidence>